<protein>
    <submittedName>
        <fullName evidence="2">Uncharacterized protein LOC120271822 isoform X1</fullName>
    </submittedName>
</protein>
<organism evidence="1 2">
    <name type="scientific">Dioscorea cayennensis subsp. rotundata</name>
    <name type="common">White Guinea yam</name>
    <name type="synonym">Dioscorea rotundata</name>
    <dbReference type="NCBI Taxonomy" id="55577"/>
    <lineage>
        <taxon>Eukaryota</taxon>
        <taxon>Viridiplantae</taxon>
        <taxon>Streptophyta</taxon>
        <taxon>Embryophyta</taxon>
        <taxon>Tracheophyta</taxon>
        <taxon>Spermatophyta</taxon>
        <taxon>Magnoliopsida</taxon>
        <taxon>Liliopsida</taxon>
        <taxon>Dioscoreales</taxon>
        <taxon>Dioscoreaceae</taxon>
        <taxon>Dioscorea</taxon>
    </lineage>
</organism>
<name>A0AB40C7H5_DIOCR</name>
<evidence type="ECO:0000313" key="1">
    <source>
        <dbReference type="Proteomes" id="UP001515500"/>
    </source>
</evidence>
<reference evidence="2" key="1">
    <citation type="submission" date="2025-08" db="UniProtKB">
        <authorList>
            <consortium name="RefSeq"/>
        </authorList>
    </citation>
    <scope>IDENTIFICATION</scope>
</reference>
<dbReference type="AlphaFoldDB" id="A0AB40C7H5"/>
<proteinExistence type="predicted"/>
<dbReference type="GeneID" id="120271822"/>
<accession>A0AB40C7H5</accession>
<keyword evidence="1" id="KW-1185">Reference proteome</keyword>
<gene>
    <name evidence="2" type="primary">LOC120271822</name>
</gene>
<sequence>MLLNNFSSTDGHFLFIASSWNGTNQVSSGGFFVSSSDYKISTVGCKTNLAEAQIVADLQILVTTLQASSNHSLSIQNIFVDNSNIPTLFRAVDSTCSWHLLTLINRINPLLSSASNPHIHVIPRDWLKVSVKLAIFG</sequence>
<dbReference type="Proteomes" id="UP001515500">
    <property type="component" value="Chromosome 11"/>
</dbReference>
<evidence type="ECO:0000313" key="2">
    <source>
        <dbReference type="RefSeq" id="XP_039134429.1"/>
    </source>
</evidence>
<dbReference type="RefSeq" id="XP_039134429.1">
    <property type="nucleotide sequence ID" value="XM_039278495.1"/>
</dbReference>